<dbReference type="PROSITE" id="PS01187">
    <property type="entry name" value="EGF_CA"/>
    <property type="match status" value="1"/>
</dbReference>
<dbReference type="SMART" id="SM00179">
    <property type="entry name" value="EGF_CA"/>
    <property type="match status" value="1"/>
</dbReference>
<dbReference type="SUPFAM" id="SSF57196">
    <property type="entry name" value="EGF/Laminin"/>
    <property type="match status" value="1"/>
</dbReference>
<sequence length="151" mass="16574">DIRCDINPNRVTNGSVEGTCQFGANGEYYTCNEELNCIDKSVSTKCARDADECATGHHDCPNRTVCVNTVGGYSCKCQEEFPLMVNGRCQAISSCILSGPATPLDYVYNLQGFSGIPGHFDVDCKFKLAYICDNSNYNPKSGLPYISFYIM</sequence>
<keyword evidence="1 3" id="KW-0245">EGF-like domain</keyword>
<organism evidence="5 6">
    <name type="scientific">Lymnaea stagnalis</name>
    <name type="common">Great pond snail</name>
    <name type="synonym">Helix stagnalis</name>
    <dbReference type="NCBI Taxonomy" id="6523"/>
    <lineage>
        <taxon>Eukaryota</taxon>
        <taxon>Metazoa</taxon>
        <taxon>Spiralia</taxon>
        <taxon>Lophotrochozoa</taxon>
        <taxon>Mollusca</taxon>
        <taxon>Gastropoda</taxon>
        <taxon>Heterobranchia</taxon>
        <taxon>Euthyneura</taxon>
        <taxon>Panpulmonata</taxon>
        <taxon>Hygrophila</taxon>
        <taxon>Lymnaeoidea</taxon>
        <taxon>Lymnaeidae</taxon>
        <taxon>Lymnaea</taxon>
    </lineage>
</organism>
<evidence type="ECO:0000313" key="5">
    <source>
        <dbReference type="EMBL" id="CAL1532133.1"/>
    </source>
</evidence>
<dbReference type="EMBL" id="CAXITT010000107">
    <property type="protein sequence ID" value="CAL1532133.1"/>
    <property type="molecule type" value="Genomic_DNA"/>
</dbReference>
<name>A0AAV2HEA5_LYMST</name>
<dbReference type="PROSITE" id="PS50026">
    <property type="entry name" value="EGF_3"/>
    <property type="match status" value="1"/>
</dbReference>
<protein>
    <recommendedName>
        <fullName evidence="4">EGF-like domain-containing protein</fullName>
    </recommendedName>
</protein>
<evidence type="ECO:0000256" key="1">
    <source>
        <dbReference type="ARBA" id="ARBA00022536"/>
    </source>
</evidence>
<dbReference type="InterPro" id="IPR000742">
    <property type="entry name" value="EGF"/>
</dbReference>
<dbReference type="InterPro" id="IPR000152">
    <property type="entry name" value="EGF-type_Asp/Asn_hydroxyl_site"/>
</dbReference>
<dbReference type="CDD" id="cd00054">
    <property type="entry name" value="EGF_CA"/>
    <property type="match status" value="1"/>
</dbReference>
<reference evidence="5 6" key="1">
    <citation type="submission" date="2024-04" db="EMBL/GenBank/DDBJ databases">
        <authorList>
            <consortium name="Genoscope - CEA"/>
            <person name="William W."/>
        </authorList>
    </citation>
    <scope>NUCLEOTIDE SEQUENCE [LARGE SCALE GENOMIC DNA]</scope>
</reference>
<comment type="caution">
    <text evidence="3">Lacks conserved residue(s) required for the propagation of feature annotation.</text>
</comment>
<dbReference type="GO" id="GO:0005509">
    <property type="term" value="F:calcium ion binding"/>
    <property type="evidence" value="ECO:0007669"/>
    <property type="project" value="InterPro"/>
</dbReference>
<evidence type="ECO:0000313" key="6">
    <source>
        <dbReference type="Proteomes" id="UP001497497"/>
    </source>
</evidence>
<keyword evidence="6" id="KW-1185">Reference proteome</keyword>
<comment type="caution">
    <text evidence="5">The sequence shown here is derived from an EMBL/GenBank/DDBJ whole genome shotgun (WGS) entry which is preliminary data.</text>
</comment>
<accession>A0AAV2HEA5</accession>
<keyword evidence="2" id="KW-1015">Disulfide bond</keyword>
<dbReference type="InterPro" id="IPR049883">
    <property type="entry name" value="NOTCH1_EGF-like"/>
</dbReference>
<feature type="non-terminal residue" evidence="5">
    <location>
        <position position="151"/>
    </location>
</feature>
<dbReference type="AlphaFoldDB" id="A0AAV2HEA5"/>
<evidence type="ECO:0000256" key="3">
    <source>
        <dbReference type="PROSITE-ProRule" id="PRU00076"/>
    </source>
</evidence>
<dbReference type="Gene3D" id="2.10.25.10">
    <property type="entry name" value="Laminin"/>
    <property type="match status" value="1"/>
</dbReference>
<dbReference type="Proteomes" id="UP001497497">
    <property type="component" value="Unassembled WGS sequence"/>
</dbReference>
<proteinExistence type="predicted"/>
<dbReference type="InterPro" id="IPR001881">
    <property type="entry name" value="EGF-like_Ca-bd_dom"/>
</dbReference>
<dbReference type="Pfam" id="PF07645">
    <property type="entry name" value="EGF_CA"/>
    <property type="match status" value="1"/>
</dbReference>
<evidence type="ECO:0000259" key="4">
    <source>
        <dbReference type="PROSITE" id="PS50026"/>
    </source>
</evidence>
<dbReference type="PROSITE" id="PS00010">
    <property type="entry name" value="ASX_HYDROXYL"/>
    <property type="match status" value="1"/>
</dbReference>
<feature type="domain" description="EGF-like" evidence="4">
    <location>
        <begin position="49"/>
        <end position="90"/>
    </location>
</feature>
<gene>
    <name evidence="5" type="ORF">GSLYS_00006212001</name>
</gene>
<dbReference type="InterPro" id="IPR018097">
    <property type="entry name" value="EGF_Ca-bd_CS"/>
</dbReference>
<evidence type="ECO:0000256" key="2">
    <source>
        <dbReference type="ARBA" id="ARBA00023157"/>
    </source>
</evidence>
<feature type="non-terminal residue" evidence="5">
    <location>
        <position position="1"/>
    </location>
</feature>